<dbReference type="PANTHER" id="PTHR21091:SF169">
    <property type="entry name" value="UROPORPHYRINOGEN DECARBOXYLASE"/>
    <property type="match status" value="1"/>
</dbReference>
<dbReference type="SUPFAM" id="SSF51726">
    <property type="entry name" value="UROD/MetE-like"/>
    <property type="match status" value="1"/>
</dbReference>
<evidence type="ECO:0000259" key="1">
    <source>
        <dbReference type="Pfam" id="PF01208"/>
    </source>
</evidence>
<dbReference type="InterPro" id="IPR038071">
    <property type="entry name" value="UROD/MetE-like_sf"/>
</dbReference>
<evidence type="ECO:0000313" key="2">
    <source>
        <dbReference type="EMBL" id="CAD8451005.1"/>
    </source>
</evidence>
<sequence>MGSYISQKNFDKFEMKYLETLATRLRERHPDIPLMVFARGAQYANEGLQRAGYDVVTLDTEANRVEQVSMLENDSKNAPIGRRVTLQGNFDPKLLQEGTEESVKAAVGEMLQELGPQRLIANLGEGLSGKEDPKLVKAFVDAIHATSEEMNKKLESEAIASSA</sequence>
<proteinExistence type="predicted"/>
<dbReference type="Gene3D" id="3.20.20.210">
    <property type="match status" value="1"/>
</dbReference>
<organism evidence="2">
    <name type="scientific">Amorphochlora amoebiformis</name>
    <dbReference type="NCBI Taxonomy" id="1561963"/>
    <lineage>
        <taxon>Eukaryota</taxon>
        <taxon>Sar</taxon>
        <taxon>Rhizaria</taxon>
        <taxon>Cercozoa</taxon>
        <taxon>Chlorarachniophyceae</taxon>
        <taxon>Amorphochlora</taxon>
    </lineage>
</organism>
<accession>A0A7S0DD13</accession>
<name>A0A7S0DD13_9EUKA</name>
<gene>
    <name evidence="2" type="ORF">LAMO00422_LOCUS10756</name>
</gene>
<dbReference type="AlphaFoldDB" id="A0A7S0DD13"/>
<dbReference type="Pfam" id="PF01208">
    <property type="entry name" value="URO-D"/>
    <property type="match status" value="1"/>
</dbReference>
<protein>
    <recommendedName>
        <fullName evidence="1">Uroporphyrinogen decarboxylase (URO-D) domain-containing protein</fullName>
    </recommendedName>
</protein>
<feature type="domain" description="Uroporphyrinogen decarboxylase (URO-D)" evidence="1">
    <location>
        <begin position="2"/>
        <end position="145"/>
    </location>
</feature>
<dbReference type="InterPro" id="IPR000257">
    <property type="entry name" value="Uroporphyrinogen_deCOase"/>
</dbReference>
<dbReference type="GO" id="GO:0004853">
    <property type="term" value="F:uroporphyrinogen decarboxylase activity"/>
    <property type="evidence" value="ECO:0007669"/>
    <property type="project" value="InterPro"/>
</dbReference>
<dbReference type="GO" id="GO:0006783">
    <property type="term" value="P:heme biosynthetic process"/>
    <property type="evidence" value="ECO:0007669"/>
    <property type="project" value="TreeGrafter"/>
</dbReference>
<dbReference type="EMBL" id="HBEM01015592">
    <property type="protein sequence ID" value="CAD8451005.1"/>
    <property type="molecule type" value="Transcribed_RNA"/>
</dbReference>
<reference evidence="2" key="1">
    <citation type="submission" date="2021-01" db="EMBL/GenBank/DDBJ databases">
        <authorList>
            <person name="Corre E."/>
            <person name="Pelletier E."/>
            <person name="Niang G."/>
            <person name="Scheremetjew M."/>
            <person name="Finn R."/>
            <person name="Kale V."/>
            <person name="Holt S."/>
            <person name="Cochrane G."/>
            <person name="Meng A."/>
            <person name="Brown T."/>
            <person name="Cohen L."/>
        </authorList>
    </citation>
    <scope>NUCLEOTIDE SEQUENCE</scope>
    <source>
        <strain evidence="2">CCMP2058</strain>
    </source>
</reference>
<dbReference type="GO" id="GO:0005829">
    <property type="term" value="C:cytosol"/>
    <property type="evidence" value="ECO:0007669"/>
    <property type="project" value="TreeGrafter"/>
</dbReference>
<dbReference type="PANTHER" id="PTHR21091">
    <property type="entry name" value="METHYLTETRAHYDROFOLATE:HOMOCYSTEINE METHYLTRANSFERASE RELATED"/>
    <property type="match status" value="1"/>
</dbReference>